<reference evidence="2" key="1">
    <citation type="submission" date="2023-10" db="EMBL/GenBank/DDBJ databases">
        <authorList>
            <person name="Chen Y."/>
            <person name="Shah S."/>
            <person name="Dougan E. K."/>
            <person name="Thang M."/>
            <person name="Chan C."/>
        </authorList>
    </citation>
    <scope>NUCLEOTIDE SEQUENCE [LARGE SCALE GENOMIC DNA]</scope>
</reference>
<evidence type="ECO:0000313" key="3">
    <source>
        <dbReference type="Proteomes" id="UP001189429"/>
    </source>
</evidence>
<evidence type="ECO:0008006" key="4">
    <source>
        <dbReference type="Google" id="ProtNLM"/>
    </source>
</evidence>
<feature type="region of interest" description="Disordered" evidence="1">
    <location>
        <begin position="1"/>
        <end position="25"/>
    </location>
</feature>
<evidence type="ECO:0000313" key="2">
    <source>
        <dbReference type="EMBL" id="CAK0833764.1"/>
    </source>
</evidence>
<protein>
    <recommendedName>
        <fullName evidence="4">Ribosome biogenesis protein NOP53</fullName>
    </recommendedName>
</protein>
<proteinExistence type="predicted"/>
<gene>
    <name evidence="2" type="ORF">PCOR1329_LOCUS31359</name>
</gene>
<comment type="caution">
    <text evidence="2">The sequence shown here is derived from an EMBL/GenBank/DDBJ whole genome shotgun (WGS) entry which is preliminary data.</text>
</comment>
<dbReference type="EMBL" id="CAUYUJ010012336">
    <property type="protein sequence ID" value="CAK0833764.1"/>
    <property type="molecule type" value="Genomic_DNA"/>
</dbReference>
<dbReference type="Proteomes" id="UP001189429">
    <property type="component" value="Unassembled WGS sequence"/>
</dbReference>
<sequence>MENATPACSTIGGVASPKKPPTEARLNERRRIKRLKKKQTAQEKNDIWKLEQDLFASAIAGESEAVEEPADNFRYVGAGSEEKDGGDLLDGAGVVHAPGGVWPHFPVRGGATDEADPVVVPEVA</sequence>
<keyword evidence="3" id="KW-1185">Reference proteome</keyword>
<name>A0ABN9SPI3_9DINO</name>
<organism evidence="2 3">
    <name type="scientific">Prorocentrum cordatum</name>
    <dbReference type="NCBI Taxonomy" id="2364126"/>
    <lineage>
        <taxon>Eukaryota</taxon>
        <taxon>Sar</taxon>
        <taxon>Alveolata</taxon>
        <taxon>Dinophyceae</taxon>
        <taxon>Prorocentrales</taxon>
        <taxon>Prorocentraceae</taxon>
        <taxon>Prorocentrum</taxon>
    </lineage>
</organism>
<accession>A0ABN9SPI3</accession>
<evidence type="ECO:0000256" key="1">
    <source>
        <dbReference type="SAM" id="MobiDB-lite"/>
    </source>
</evidence>